<feature type="region of interest" description="Disordered" evidence="1">
    <location>
        <begin position="204"/>
        <end position="263"/>
    </location>
</feature>
<reference evidence="3 4" key="1">
    <citation type="journal article" date="2013" name="PLoS Genet.">
        <title>The genome and development-dependent transcriptomes of Pyronema confluens: a window into fungal evolution.</title>
        <authorList>
            <person name="Traeger S."/>
            <person name="Altegoer F."/>
            <person name="Freitag M."/>
            <person name="Gabaldon T."/>
            <person name="Kempken F."/>
            <person name="Kumar A."/>
            <person name="Marcet-Houben M."/>
            <person name="Poggeler S."/>
            <person name="Stajich J.E."/>
            <person name="Nowrousian M."/>
        </authorList>
    </citation>
    <scope>NUCLEOTIDE SEQUENCE [LARGE SCALE GENOMIC DNA]</scope>
    <source>
        <strain evidence="4">CBS 100304</strain>
        <tissue evidence="3">Vegetative mycelium</tissue>
    </source>
</reference>
<dbReference type="AlphaFoldDB" id="U4LR31"/>
<feature type="transmembrane region" description="Helical" evidence="2">
    <location>
        <begin position="33"/>
        <end position="51"/>
    </location>
</feature>
<dbReference type="EMBL" id="HF935354">
    <property type="protein sequence ID" value="CCX29756.1"/>
    <property type="molecule type" value="Genomic_DNA"/>
</dbReference>
<keyword evidence="2" id="KW-0812">Transmembrane</keyword>
<proteinExistence type="predicted"/>
<keyword evidence="2" id="KW-0472">Membrane</keyword>
<feature type="region of interest" description="Disordered" evidence="1">
    <location>
        <begin position="60"/>
        <end position="119"/>
    </location>
</feature>
<evidence type="ECO:0000256" key="1">
    <source>
        <dbReference type="SAM" id="MobiDB-lite"/>
    </source>
</evidence>
<protein>
    <submittedName>
        <fullName evidence="3">Uncharacterized protein</fullName>
    </submittedName>
</protein>
<accession>U4LR31</accession>
<name>U4LR31_PYROM</name>
<evidence type="ECO:0000313" key="3">
    <source>
        <dbReference type="EMBL" id="CCX29756.1"/>
    </source>
</evidence>
<evidence type="ECO:0000313" key="4">
    <source>
        <dbReference type="Proteomes" id="UP000018144"/>
    </source>
</evidence>
<evidence type="ECO:0000256" key="2">
    <source>
        <dbReference type="SAM" id="Phobius"/>
    </source>
</evidence>
<keyword evidence="4" id="KW-1185">Reference proteome</keyword>
<feature type="compositionally biased region" description="Basic and acidic residues" evidence="1">
    <location>
        <begin position="65"/>
        <end position="74"/>
    </location>
</feature>
<sequence length="263" mass="29855">MDGIQDIAKKNIKYFTEKTPEQPDPLSKDAGCLFLFALVAIGFFGMMFYYCRNKARERAKKKTDKAKTVQEKAAKKAAKSGQCWPSHRQQKETDLEAQNNKVTEEEPRNPPPEIQVPENAYFADSPQVCIIRNSLGTQREKFYEILNAEKVPGYTPTPPPAYSPTRLKRLPTPPPQTLEESMQQCLENQRESCQDKTFEVIGGQIEMRVEDKTGRTEQHKGKHTEQHTKKHAEKNAEKHTEQLTGERKGKCAGEQTAGSIDDT</sequence>
<organism evidence="3 4">
    <name type="scientific">Pyronema omphalodes (strain CBS 100304)</name>
    <name type="common">Pyronema confluens</name>
    <dbReference type="NCBI Taxonomy" id="1076935"/>
    <lineage>
        <taxon>Eukaryota</taxon>
        <taxon>Fungi</taxon>
        <taxon>Dikarya</taxon>
        <taxon>Ascomycota</taxon>
        <taxon>Pezizomycotina</taxon>
        <taxon>Pezizomycetes</taxon>
        <taxon>Pezizales</taxon>
        <taxon>Pyronemataceae</taxon>
        <taxon>Pyronema</taxon>
    </lineage>
</organism>
<feature type="compositionally biased region" description="Basic and acidic residues" evidence="1">
    <location>
        <begin position="207"/>
        <end position="251"/>
    </location>
</feature>
<keyword evidence="2" id="KW-1133">Transmembrane helix</keyword>
<feature type="region of interest" description="Disordered" evidence="1">
    <location>
        <begin position="154"/>
        <end position="182"/>
    </location>
</feature>
<dbReference type="Proteomes" id="UP000018144">
    <property type="component" value="Unassembled WGS sequence"/>
</dbReference>
<gene>
    <name evidence="3" type="ORF">PCON_07082</name>
</gene>